<reference evidence="4 5" key="1">
    <citation type="submission" date="2020-08" db="EMBL/GenBank/DDBJ databases">
        <title>Sequencing the genomes of 1000 actinobacteria strains.</title>
        <authorList>
            <person name="Klenk H.-P."/>
        </authorList>
    </citation>
    <scope>NUCLEOTIDE SEQUENCE [LARGE SCALE GENOMIC DNA]</scope>
    <source>
        <strain evidence="4 5">DSM 43768</strain>
    </source>
</reference>
<dbReference type="GO" id="GO:0006351">
    <property type="term" value="P:DNA-templated transcription"/>
    <property type="evidence" value="ECO:0007669"/>
    <property type="project" value="InterPro"/>
</dbReference>
<evidence type="ECO:0000259" key="3">
    <source>
        <dbReference type="Pfam" id="PF20803"/>
    </source>
</evidence>
<dbReference type="EMBL" id="JACHMI010000001">
    <property type="protein sequence ID" value="MBB6553843.1"/>
    <property type="molecule type" value="Genomic_DNA"/>
</dbReference>
<dbReference type="AlphaFoldDB" id="A0A7X0U3M1"/>
<name>A0A7X0U3M1_9ACTN</name>
<feature type="domain" description="Transcriptional repressor PaaX-like central Cas2-like" evidence="3">
    <location>
        <begin position="119"/>
        <end position="201"/>
    </location>
</feature>
<dbReference type="PANTHER" id="PTHR30319:SF1">
    <property type="entry name" value="TRANSCRIPTIONAL REPRESSOR PAAX"/>
    <property type="match status" value="1"/>
</dbReference>
<keyword evidence="5" id="KW-1185">Reference proteome</keyword>
<accession>A0A7X0U3M1</accession>
<feature type="domain" description="Transcriptional repressor PaaX-like C-terminal" evidence="2">
    <location>
        <begin position="205"/>
        <end position="283"/>
    </location>
</feature>
<dbReference type="InterPro" id="IPR013225">
    <property type="entry name" value="PaaX_C"/>
</dbReference>
<dbReference type="Gene3D" id="1.10.10.10">
    <property type="entry name" value="Winged helix-like DNA-binding domain superfamily/Winged helix DNA-binding domain"/>
    <property type="match status" value="1"/>
</dbReference>
<evidence type="ECO:0000259" key="2">
    <source>
        <dbReference type="Pfam" id="PF08223"/>
    </source>
</evidence>
<dbReference type="RefSeq" id="WP_185108265.1">
    <property type="nucleotide sequence ID" value="NZ_BAAAXY010000114.1"/>
</dbReference>
<gene>
    <name evidence="4" type="ORF">HD593_008638</name>
</gene>
<dbReference type="Pfam" id="PF08223">
    <property type="entry name" value="PaaX_C"/>
    <property type="match status" value="1"/>
</dbReference>
<dbReference type="Pfam" id="PF07848">
    <property type="entry name" value="PaaX"/>
    <property type="match status" value="1"/>
</dbReference>
<evidence type="ECO:0000313" key="5">
    <source>
        <dbReference type="Proteomes" id="UP000565579"/>
    </source>
</evidence>
<evidence type="ECO:0000313" key="4">
    <source>
        <dbReference type="EMBL" id="MBB6553843.1"/>
    </source>
</evidence>
<dbReference type="InterPro" id="IPR012906">
    <property type="entry name" value="PaaX-like_N"/>
</dbReference>
<organism evidence="4 5">
    <name type="scientific">Nonomuraea rubra</name>
    <dbReference type="NCBI Taxonomy" id="46180"/>
    <lineage>
        <taxon>Bacteria</taxon>
        <taxon>Bacillati</taxon>
        <taxon>Actinomycetota</taxon>
        <taxon>Actinomycetes</taxon>
        <taxon>Streptosporangiales</taxon>
        <taxon>Streptosporangiaceae</taxon>
        <taxon>Nonomuraea</taxon>
    </lineage>
</organism>
<proteinExistence type="predicted"/>
<dbReference type="PANTHER" id="PTHR30319">
    <property type="entry name" value="PHENYLACETIC ACID REGULATOR-RELATED TRANSCRIPTIONAL REPRESSOR"/>
    <property type="match status" value="1"/>
</dbReference>
<dbReference type="InterPro" id="IPR036388">
    <property type="entry name" value="WH-like_DNA-bd_sf"/>
</dbReference>
<dbReference type="InterPro" id="IPR048846">
    <property type="entry name" value="PaaX-like_central"/>
</dbReference>
<dbReference type="Pfam" id="PF20803">
    <property type="entry name" value="PaaX_M"/>
    <property type="match status" value="1"/>
</dbReference>
<dbReference type="InterPro" id="IPR011965">
    <property type="entry name" value="PaaX_trns_reg"/>
</dbReference>
<dbReference type="Gene3D" id="3.30.70.2650">
    <property type="match status" value="1"/>
</dbReference>
<dbReference type="Gene3D" id="1.20.58.1460">
    <property type="match status" value="1"/>
</dbReference>
<evidence type="ECO:0000259" key="1">
    <source>
        <dbReference type="Pfam" id="PF07848"/>
    </source>
</evidence>
<dbReference type="PIRSF" id="PIRSF020623">
    <property type="entry name" value="PaaX"/>
    <property type="match status" value="1"/>
</dbReference>
<dbReference type="Proteomes" id="UP000565579">
    <property type="component" value="Unassembled WGS sequence"/>
</dbReference>
<feature type="domain" description="Transcriptional repressor PaaX-like N-terminal" evidence="1">
    <location>
        <begin position="33"/>
        <end position="97"/>
    </location>
</feature>
<sequence length="291" mass="32622">MRSDSRVTPTVNSGDLPEAVPSRRFAAGTSGVRGLLITLLGGCVRSSGQATPTSAFVDALGRFGVKEDACRQALARATADGWLCPSREGRYTWWRLSPAFEQFLRLGAERILRFTATQPDWDGRWLVVLARAAETNRPGRHLLRTRLRRAGFGNPAPGTWVTTHTDRAEEAELVLDEAGVRDEAQIFVAEHLSGGEASALVRQAWDFDEVEREYEAFLAAFTRPSFGDPLVRFTRLVHDWRHLALIDPELPAELLPAGWRGARAARLFRERHARWTPAALREWDRISARTR</sequence>
<comment type="caution">
    <text evidence="4">The sequence shown here is derived from an EMBL/GenBank/DDBJ whole genome shotgun (WGS) entry which is preliminary data.</text>
</comment>
<protein>
    <submittedName>
        <fullName evidence="4">Phenylacetic acid degradation operon negative regulatory protein</fullName>
    </submittedName>
</protein>